<gene>
    <name evidence="3 5" type="primary">yihI</name>
    <name evidence="5" type="ORF">EXU30_10860</name>
</gene>
<organism evidence="5 6">
    <name type="scientific">Shewanella maritima</name>
    <dbReference type="NCBI Taxonomy" id="2520507"/>
    <lineage>
        <taxon>Bacteria</taxon>
        <taxon>Pseudomonadati</taxon>
        <taxon>Pseudomonadota</taxon>
        <taxon>Gammaproteobacteria</taxon>
        <taxon>Alteromonadales</taxon>
        <taxon>Shewanellaceae</taxon>
        <taxon>Shewanella</taxon>
    </lineage>
</organism>
<dbReference type="NCBIfam" id="NF003560">
    <property type="entry name" value="PRK05244.1-1"/>
    <property type="match status" value="1"/>
</dbReference>
<dbReference type="KEGG" id="smai:EXU30_10860"/>
<dbReference type="InterPro" id="IPR007336">
    <property type="entry name" value="YihI"/>
</dbReference>
<dbReference type="AlphaFoldDB" id="A0A411PI14"/>
<protein>
    <recommendedName>
        <fullName evidence="3">Der GTPase-activating protein YihI</fullName>
    </recommendedName>
</protein>
<evidence type="ECO:0000313" key="5">
    <source>
        <dbReference type="EMBL" id="QBF83138.1"/>
    </source>
</evidence>
<evidence type="ECO:0000256" key="3">
    <source>
        <dbReference type="HAMAP-Rule" id="MF_01058"/>
    </source>
</evidence>
<feature type="region of interest" description="Disordered" evidence="4">
    <location>
        <begin position="1"/>
        <end position="98"/>
    </location>
</feature>
<dbReference type="RefSeq" id="WP_130599961.1">
    <property type="nucleotide sequence ID" value="NZ_CP036200.1"/>
</dbReference>
<feature type="compositionally biased region" description="Basic and acidic residues" evidence="4">
    <location>
        <begin position="26"/>
        <end position="47"/>
    </location>
</feature>
<reference evidence="5 6" key="1">
    <citation type="submission" date="2019-02" db="EMBL/GenBank/DDBJ databases">
        <title>Shewanella sp. D4-2 isolated from Dokdo Island.</title>
        <authorList>
            <person name="Baek K."/>
        </authorList>
    </citation>
    <scope>NUCLEOTIDE SEQUENCE [LARGE SCALE GENOMIC DNA]</scope>
    <source>
        <strain evidence="5 6">D4-2</strain>
    </source>
</reference>
<dbReference type="HAMAP" id="MF_01058">
    <property type="entry name" value="GAP_YihI"/>
    <property type="match status" value="1"/>
</dbReference>
<comment type="similarity">
    <text evidence="3">Belongs to the YihI family.</text>
</comment>
<evidence type="ECO:0000256" key="1">
    <source>
        <dbReference type="ARBA" id="ARBA00022468"/>
    </source>
</evidence>
<dbReference type="EMBL" id="CP036200">
    <property type="protein sequence ID" value="QBF83138.1"/>
    <property type="molecule type" value="Genomic_DNA"/>
</dbReference>
<dbReference type="Pfam" id="PF04220">
    <property type="entry name" value="YihI"/>
    <property type="match status" value="1"/>
</dbReference>
<proteinExistence type="inferred from homology"/>
<comment type="subunit">
    <text evidence="3">Interacts with Der.</text>
</comment>
<dbReference type="OrthoDB" id="5677577at2"/>
<keyword evidence="1 3" id="KW-0343">GTPase activation</keyword>
<accession>A0A411PI14</accession>
<evidence type="ECO:0000313" key="6">
    <source>
        <dbReference type="Proteomes" id="UP000291106"/>
    </source>
</evidence>
<sequence>MARSRKTRKVSENAAKRAPRVKKADRKQVEGKKKDSGRKSGNRHNEALLKTQNANNAASASQDPRHGSKKPVSLTLPSSITEPLKPKAKQPKLTDEQKLLKLEEDPRLNKLLDMLEEGRSLSDTDQAWLDQQLDTIEQLMKRLGMDESEPEVETRKPASDDELFDRFESGEDLLNMYKD</sequence>
<evidence type="ECO:0000256" key="2">
    <source>
        <dbReference type="ARBA" id="ARBA00022517"/>
    </source>
</evidence>
<keyword evidence="6" id="KW-1185">Reference proteome</keyword>
<name>A0A411PI14_9GAMM</name>
<evidence type="ECO:0000256" key="4">
    <source>
        <dbReference type="SAM" id="MobiDB-lite"/>
    </source>
</evidence>
<keyword evidence="2 3" id="KW-0690">Ribosome biogenesis</keyword>
<dbReference type="GO" id="GO:0005096">
    <property type="term" value="F:GTPase activator activity"/>
    <property type="evidence" value="ECO:0007669"/>
    <property type="project" value="UniProtKB-KW"/>
</dbReference>
<comment type="function">
    <text evidence="3">A GTPase-activating protein (GAP) that modifies Der/EngA GTPase function. May play a role in ribosome biogenesis.</text>
</comment>
<dbReference type="GO" id="GO:0042254">
    <property type="term" value="P:ribosome biogenesis"/>
    <property type="evidence" value="ECO:0007669"/>
    <property type="project" value="UniProtKB-KW"/>
</dbReference>
<dbReference type="Proteomes" id="UP000291106">
    <property type="component" value="Chromosome"/>
</dbReference>